<dbReference type="PANTHER" id="PTHR24223:SF456">
    <property type="entry name" value="MULTIDRUG RESISTANCE-ASSOCIATED PROTEIN LETHAL(2)03659"/>
    <property type="match status" value="1"/>
</dbReference>
<proteinExistence type="inferred from homology"/>
<feature type="domain" description="ABC transporter" evidence="11">
    <location>
        <begin position="129"/>
        <end position="352"/>
    </location>
</feature>
<reference evidence="13" key="1">
    <citation type="journal article" date="2017" name="bioRxiv">
        <title>Comparative analysis of the genomes of Stylophora pistillata and Acropora digitifera provides evidence for extensive differences between species of corals.</title>
        <authorList>
            <person name="Voolstra C.R."/>
            <person name="Li Y."/>
            <person name="Liew Y.J."/>
            <person name="Baumgarten S."/>
            <person name="Zoccola D."/>
            <person name="Flot J.-F."/>
            <person name="Tambutte S."/>
            <person name="Allemand D."/>
            <person name="Aranda M."/>
        </authorList>
    </citation>
    <scope>NUCLEOTIDE SEQUENCE [LARGE SCALE GENOMIC DNA]</scope>
</reference>
<dbReference type="AlphaFoldDB" id="A0A2B4SID4"/>
<keyword evidence="8 10" id="KW-1133">Transmembrane helix</keyword>
<dbReference type="InterPro" id="IPR027417">
    <property type="entry name" value="P-loop_NTPase"/>
</dbReference>
<name>A0A2B4SID4_STYPI</name>
<dbReference type="STRING" id="50429.A0A2B4SID4"/>
<keyword evidence="13" id="KW-1185">Reference proteome</keyword>
<dbReference type="EMBL" id="LSMT01000076">
    <property type="protein sequence ID" value="PFX28843.1"/>
    <property type="molecule type" value="Genomic_DNA"/>
</dbReference>
<dbReference type="PANTHER" id="PTHR24223">
    <property type="entry name" value="ATP-BINDING CASSETTE SUB-FAMILY C"/>
    <property type="match status" value="1"/>
</dbReference>
<dbReference type="GO" id="GO:0042626">
    <property type="term" value="F:ATPase-coupled transmembrane transporter activity"/>
    <property type="evidence" value="ECO:0007669"/>
    <property type="project" value="TreeGrafter"/>
</dbReference>
<evidence type="ECO:0000259" key="11">
    <source>
        <dbReference type="PROSITE" id="PS50893"/>
    </source>
</evidence>
<organism evidence="12 13">
    <name type="scientific">Stylophora pistillata</name>
    <name type="common">Smooth cauliflower coral</name>
    <dbReference type="NCBI Taxonomy" id="50429"/>
    <lineage>
        <taxon>Eukaryota</taxon>
        <taxon>Metazoa</taxon>
        <taxon>Cnidaria</taxon>
        <taxon>Anthozoa</taxon>
        <taxon>Hexacorallia</taxon>
        <taxon>Scleractinia</taxon>
        <taxon>Astrocoeniina</taxon>
        <taxon>Pocilloporidae</taxon>
        <taxon>Stylophora</taxon>
    </lineage>
</organism>
<dbReference type="InterPro" id="IPR050173">
    <property type="entry name" value="ABC_transporter_C-like"/>
</dbReference>
<evidence type="ECO:0000256" key="4">
    <source>
        <dbReference type="ARBA" id="ARBA00022692"/>
    </source>
</evidence>
<dbReference type="Pfam" id="PF00005">
    <property type="entry name" value="ABC_tran"/>
    <property type="match status" value="1"/>
</dbReference>
<dbReference type="GO" id="GO:0016887">
    <property type="term" value="F:ATP hydrolysis activity"/>
    <property type="evidence" value="ECO:0007669"/>
    <property type="project" value="InterPro"/>
</dbReference>
<evidence type="ECO:0000256" key="10">
    <source>
        <dbReference type="SAM" id="Phobius"/>
    </source>
</evidence>
<dbReference type="InterPro" id="IPR003593">
    <property type="entry name" value="AAA+_ATPase"/>
</dbReference>
<protein>
    <submittedName>
        <fullName evidence="12">Multidrug resistance-associated protein 4</fullName>
    </submittedName>
</protein>
<dbReference type="Proteomes" id="UP000225706">
    <property type="component" value="Unassembled WGS sequence"/>
</dbReference>
<comment type="caution">
    <text evidence="12">The sequence shown here is derived from an EMBL/GenBank/DDBJ whole genome shotgun (WGS) entry which is preliminary data.</text>
</comment>
<keyword evidence="9 10" id="KW-0472">Membrane</keyword>
<dbReference type="SUPFAM" id="SSF52540">
    <property type="entry name" value="P-loop containing nucleoside triphosphate hydrolases"/>
    <property type="match status" value="1"/>
</dbReference>
<evidence type="ECO:0000256" key="1">
    <source>
        <dbReference type="ARBA" id="ARBA00004141"/>
    </source>
</evidence>
<evidence type="ECO:0000313" key="13">
    <source>
        <dbReference type="Proteomes" id="UP000225706"/>
    </source>
</evidence>
<dbReference type="SMART" id="SM00382">
    <property type="entry name" value="AAA"/>
    <property type="match status" value="1"/>
</dbReference>
<keyword evidence="6" id="KW-0547">Nucleotide-binding</keyword>
<comment type="similarity">
    <text evidence="2">Belongs to the ABC transporter superfamily. ABCC family. Conjugate transporter (TC 3.A.1.208) subfamily.</text>
</comment>
<feature type="transmembrane region" description="Helical" evidence="10">
    <location>
        <begin position="12"/>
        <end position="33"/>
    </location>
</feature>
<gene>
    <name evidence="12" type="primary">ABCC4</name>
    <name evidence="12" type="ORF">AWC38_SpisGene6453</name>
</gene>
<dbReference type="Gene3D" id="3.40.50.300">
    <property type="entry name" value="P-loop containing nucleotide triphosphate hydrolases"/>
    <property type="match status" value="1"/>
</dbReference>
<dbReference type="GO" id="GO:0005524">
    <property type="term" value="F:ATP binding"/>
    <property type="evidence" value="ECO:0007669"/>
    <property type="project" value="UniProtKB-KW"/>
</dbReference>
<keyword evidence="7" id="KW-0067">ATP-binding</keyword>
<keyword evidence="5" id="KW-0677">Repeat</keyword>
<evidence type="ECO:0000256" key="5">
    <source>
        <dbReference type="ARBA" id="ARBA00022737"/>
    </source>
</evidence>
<evidence type="ECO:0000313" key="12">
    <source>
        <dbReference type="EMBL" id="PFX28843.1"/>
    </source>
</evidence>
<dbReference type="PROSITE" id="PS50893">
    <property type="entry name" value="ABC_TRANSPORTER_2"/>
    <property type="match status" value="1"/>
</dbReference>
<dbReference type="InterPro" id="IPR017871">
    <property type="entry name" value="ABC_transporter-like_CS"/>
</dbReference>
<dbReference type="InterPro" id="IPR003439">
    <property type="entry name" value="ABC_transporter-like_ATP-bd"/>
</dbReference>
<dbReference type="PROSITE" id="PS00211">
    <property type="entry name" value="ABC_TRANSPORTER_1"/>
    <property type="match status" value="1"/>
</dbReference>
<dbReference type="OrthoDB" id="5967058at2759"/>
<evidence type="ECO:0000256" key="9">
    <source>
        <dbReference type="ARBA" id="ARBA00023136"/>
    </source>
</evidence>
<evidence type="ECO:0000256" key="2">
    <source>
        <dbReference type="ARBA" id="ARBA00009726"/>
    </source>
</evidence>
<evidence type="ECO:0000256" key="7">
    <source>
        <dbReference type="ARBA" id="ARBA00022840"/>
    </source>
</evidence>
<evidence type="ECO:0000256" key="3">
    <source>
        <dbReference type="ARBA" id="ARBA00022448"/>
    </source>
</evidence>
<evidence type="ECO:0000256" key="6">
    <source>
        <dbReference type="ARBA" id="ARBA00022741"/>
    </source>
</evidence>
<dbReference type="FunFam" id="3.40.50.300:FF:000973">
    <property type="entry name" value="Multidrug resistance-associated protein 4"/>
    <property type="match status" value="1"/>
</dbReference>
<dbReference type="CDD" id="cd03250">
    <property type="entry name" value="ABCC_MRP_domain1"/>
    <property type="match status" value="1"/>
</dbReference>
<comment type="subcellular location">
    <subcellularLocation>
        <location evidence="1">Membrane</location>
        <topology evidence="1">Multi-pass membrane protein</topology>
    </subcellularLocation>
</comment>
<keyword evidence="3" id="KW-0813">Transport</keyword>
<dbReference type="GO" id="GO:0016020">
    <property type="term" value="C:membrane"/>
    <property type="evidence" value="ECO:0007669"/>
    <property type="project" value="UniProtKB-SubCell"/>
</dbReference>
<evidence type="ECO:0000256" key="8">
    <source>
        <dbReference type="ARBA" id="ARBA00022989"/>
    </source>
</evidence>
<accession>A0A2B4SID4</accession>
<keyword evidence="4 10" id="KW-0812">Transmembrane</keyword>
<sequence>MHEKNILQSTVDGLMCSASAVATLVLILAMVLTGQAPSPVKIFVLLSYVSVLVRNINLGLANTFFLVYEGYVSLGRIEEFLLLETLPQSSGEVREGSRGDPKISLVKPEKKEQVSIAAESRDFIGSLSLRVSNLTYKGTDREHEYILQDIEFVTASKSLTLITGRVGSGKSTLLATIAGEITPTSGTVTSQGMIIYLPQNAWIFSGTIRDNILFGLPYEEFKYARIVEACALREDIQRFPDGDQTIVGERGEVLSGGQQARVSLARAVYADGDIYLLDDPLSAVDFKVGQHIFDKCIKGMLSVKTCLIVSYQEQHMKDADEVIVMYKESVLEKGRFTELQEKSVLGATFEPLSKTSLNDDAGFNESAGWGIGETYEEADKCAKIKPLLSEGKSLEIAQEDRVIGEVTAKLYWDYFRSGVHPLINLHGSEISSTQCNCPRGEYKCSHAAALAIYCIHDISRTDVQSEWKKQKAPDKTMPVEEIYPSSKEYICLKREVTDEDGAWLYGELKRYGPFAFKPARK</sequence>